<accession>A0ABV8ZNZ4</accession>
<dbReference type="Proteomes" id="UP001595999">
    <property type="component" value="Unassembled WGS sequence"/>
</dbReference>
<dbReference type="EMBL" id="JBHSEK010000001">
    <property type="protein sequence ID" value="MFC4488203.1"/>
    <property type="molecule type" value="Genomic_DNA"/>
</dbReference>
<evidence type="ECO:0000313" key="2">
    <source>
        <dbReference type="EMBL" id="MFC4488203.1"/>
    </source>
</evidence>
<comment type="caution">
    <text evidence="2">The sequence shown here is derived from an EMBL/GenBank/DDBJ whole genome shotgun (WGS) entry which is preliminary data.</text>
</comment>
<sequence>MSVKWLQMAGASGVMLGVGAAATAGCGPMIASEPRVKEAPAEVSVMLVEAQRLQRLRALVSRHAIQCNCRLCLGVKPTE</sequence>
<protein>
    <submittedName>
        <fullName evidence="2">Uncharacterized protein</fullName>
    </submittedName>
</protein>
<feature type="chain" id="PRO_5046399032" evidence="1">
    <location>
        <begin position="21"/>
        <end position="79"/>
    </location>
</feature>
<dbReference type="PROSITE" id="PS51257">
    <property type="entry name" value="PROKAR_LIPOPROTEIN"/>
    <property type="match status" value="1"/>
</dbReference>
<name>A0ABV8ZNZ4_9NEIS</name>
<gene>
    <name evidence="2" type="ORF">ACFO0R_01090</name>
</gene>
<feature type="signal peptide" evidence="1">
    <location>
        <begin position="1"/>
        <end position="20"/>
    </location>
</feature>
<reference evidence="3" key="1">
    <citation type="journal article" date="2019" name="Int. J. Syst. Evol. Microbiol.">
        <title>The Global Catalogue of Microorganisms (GCM) 10K type strain sequencing project: providing services to taxonomists for standard genome sequencing and annotation.</title>
        <authorList>
            <consortium name="The Broad Institute Genomics Platform"/>
            <consortium name="The Broad Institute Genome Sequencing Center for Infectious Disease"/>
            <person name="Wu L."/>
            <person name="Ma J."/>
        </authorList>
    </citation>
    <scope>NUCLEOTIDE SEQUENCE [LARGE SCALE GENOMIC DNA]</scope>
    <source>
        <strain evidence="3">CGMCC 4.7608</strain>
    </source>
</reference>
<organism evidence="2 3">
    <name type="scientific">Chromobacterium aquaticum</name>
    <dbReference type="NCBI Taxonomy" id="467180"/>
    <lineage>
        <taxon>Bacteria</taxon>
        <taxon>Pseudomonadati</taxon>
        <taxon>Pseudomonadota</taxon>
        <taxon>Betaproteobacteria</taxon>
        <taxon>Neisseriales</taxon>
        <taxon>Chromobacteriaceae</taxon>
        <taxon>Chromobacterium</taxon>
    </lineage>
</organism>
<proteinExistence type="predicted"/>
<keyword evidence="1" id="KW-0732">Signal</keyword>
<evidence type="ECO:0000313" key="3">
    <source>
        <dbReference type="Proteomes" id="UP001595999"/>
    </source>
</evidence>
<evidence type="ECO:0000256" key="1">
    <source>
        <dbReference type="SAM" id="SignalP"/>
    </source>
</evidence>
<keyword evidence="3" id="KW-1185">Reference proteome</keyword>
<dbReference type="RefSeq" id="WP_231463258.1">
    <property type="nucleotide sequence ID" value="NZ_JAJOHW010000093.1"/>
</dbReference>